<name>A0AAN9GEA5_9CAEN</name>
<feature type="domain" description="Endonuclease/exonuclease/phosphatase" evidence="2">
    <location>
        <begin position="112"/>
        <end position="204"/>
    </location>
</feature>
<dbReference type="Gene3D" id="3.60.10.10">
    <property type="entry name" value="Endonuclease/exonuclease/phosphatase"/>
    <property type="match status" value="1"/>
</dbReference>
<dbReference type="Pfam" id="PF14529">
    <property type="entry name" value="Exo_endo_phos_2"/>
    <property type="match status" value="1"/>
</dbReference>
<evidence type="ECO:0000313" key="4">
    <source>
        <dbReference type="Proteomes" id="UP001374579"/>
    </source>
</evidence>
<dbReference type="InterPro" id="IPR052560">
    <property type="entry name" value="RdDP_mobile_element"/>
</dbReference>
<dbReference type="PANTHER" id="PTHR36688">
    <property type="entry name" value="ENDO/EXONUCLEASE/PHOSPHATASE DOMAIN-CONTAINING PROTEIN"/>
    <property type="match status" value="1"/>
</dbReference>
<proteinExistence type="predicted"/>
<protein>
    <recommendedName>
        <fullName evidence="2">Endonuclease/exonuclease/phosphatase domain-containing protein</fullName>
    </recommendedName>
</protein>
<reference evidence="3 4" key="1">
    <citation type="submission" date="2024-02" db="EMBL/GenBank/DDBJ databases">
        <title>Chromosome-scale genome assembly of the rough periwinkle Littorina saxatilis.</title>
        <authorList>
            <person name="De Jode A."/>
            <person name="Faria R."/>
            <person name="Formenti G."/>
            <person name="Sims Y."/>
            <person name="Smith T.P."/>
            <person name="Tracey A."/>
            <person name="Wood J.M.D."/>
            <person name="Zagrodzka Z.B."/>
            <person name="Johannesson K."/>
            <person name="Butlin R.K."/>
            <person name="Leder E.H."/>
        </authorList>
    </citation>
    <scope>NUCLEOTIDE SEQUENCE [LARGE SCALE GENOMIC DNA]</scope>
    <source>
        <strain evidence="3">Snail1</strain>
        <tissue evidence="3">Muscle</tissue>
    </source>
</reference>
<dbReference type="InterPro" id="IPR005135">
    <property type="entry name" value="Endo/exonuclease/phosphatase"/>
</dbReference>
<gene>
    <name evidence="3" type="ORF">V1264_017132</name>
</gene>
<organism evidence="3 4">
    <name type="scientific">Littorina saxatilis</name>
    <dbReference type="NCBI Taxonomy" id="31220"/>
    <lineage>
        <taxon>Eukaryota</taxon>
        <taxon>Metazoa</taxon>
        <taxon>Spiralia</taxon>
        <taxon>Lophotrochozoa</taxon>
        <taxon>Mollusca</taxon>
        <taxon>Gastropoda</taxon>
        <taxon>Caenogastropoda</taxon>
        <taxon>Littorinimorpha</taxon>
        <taxon>Littorinoidea</taxon>
        <taxon>Littorinidae</taxon>
        <taxon>Littorina</taxon>
    </lineage>
</organism>
<dbReference type="PANTHER" id="PTHR36688:SF2">
    <property type="entry name" value="ENDONUCLEASE_EXONUCLEASE_PHOSPHATASE DOMAIN-CONTAINING PROTEIN"/>
    <property type="match status" value="1"/>
</dbReference>
<comment type="caution">
    <text evidence="3">The sequence shown here is derived from an EMBL/GenBank/DDBJ whole genome shotgun (WGS) entry which is preliminary data.</text>
</comment>
<feature type="compositionally biased region" description="Polar residues" evidence="1">
    <location>
        <begin position="291"/>
        <end position="314"/>
    </location>
</feature>
<accession>A0AAN9GEA5</accession>
<evidence type="ECO:0000256" key="1">
    <source>
        <dbReference type="SAM" id="MobiDB-lite"/>
    </source>
</evidence>
<evidence type="ECO:0000259" key="2">
    <source>
        <dbReference type="Pfam" id="PF14529"/>
    </source>
</evidence>
<dbReference type="GO" id="GO:0003824">
    <property type="term" value="F:catalytic activity"/>
    <property type="evidence" value="ECO:0007669"/>
    <property type="project" value="InterPro"/>
</dbReference>
<keyword evidence="4" id="KW-1185">Reference proteome</keyword>
<dbReference type="InterPro" id="IPR036691">
    <property type="entry name" value="Endo/exonu/phosph_ase_sf"/>
</dbReference>
<feature type="region of interest" description="Disordered" evidence="1">
    <location>
        <begin position="279"/>
        <end position="331"/>
    </location>
</feature>
<evidence type="ECO:0000313" key="3">
    <source>
        <dbReference type="EMBL" id="KAK7105798.1"/>
    </source>
</evidence>
<sequence length="331" mass="38483">MHWNAESILNKKTELEHILHEKNINICCIQETHLTPQKSFKVRGYQFRSDRTDRSKGGILTLIRNNINACLIETHMEDSEYQVIRIQTKTSEFHLVNFCCPNDRHLALDTIPAKASNFIVVGDFNSHSQSWGYDHLDRRGEEVENWQDDKGLILLNSPFDCPTFYSRRWHTTSTSDLAFCTEDMHQLTSREVGEQLGGSDHRPVFLTLGMESCTEASFPRWNYKRANWFLFRHRTSELTKDIRVEGRDINMVAKDFNMSILRAARESIPRGARRDYKPYWSNELQERQKGSRSQPVTKQQHPPPGSQSQISQKEATGKTEKLARENKLSEP</sequence>
<dbReference type="AlphaFoldDB" id="A0AAN9GEA5"/>
<dbReference type="SUPFAM" id="SSF56219">
    <property type="entry name" value="DNase I-like"/>
    <property type="match status" value="1"/>
</dbReference>
<feature type="compositionally biased region" description="Basic and acidic residues" evidence="1">
    <location>
        <begin position="315"/>
        <end position="331"/>
    </location>
</feature>
<dbReference type="EMBL" id="JBAMIC010000007">
    <property type="protein sequence ID" value="KAK7105798.1"/>
    <property type="molecule type" value="Genomic_DNA"/>
</dbReference>
<dbReference type="Proteomes" id="UP001374579">
    <property type="component" value="Unassembled WGS sequence"/>
</dbReference>